<dbReference type="OrthoDB" id="9779902at2"/>
<evidence type="ECO:0000256" key="3">
    <source>
        <dbReference type="ARBA" id="ARBA00023027"/>
    </source>
</evidence>
<accession>A0A4Q9DK97</accession>
<dbReference type="Pfam" id="PF01370">
    <property type="entry name" value="Epimerase"/>
    <property type="match status" value="1"/>
</dbReference>
<dbReference type="PANTHER" id="PTHR43103">
    <property type="entry name" value="NUCLEOSIDE-DIPHOSPHATE-SUGAR EPIMERASE"/>
    <property type="match status" value="1"/>
</dbReference>
<proteinExistence type="inferred from homology"/>
<keyword evidence="6" id="KW-1185">Reference proteome</keyword>
<organism evidence="5 6">
    <name type="scientific">Paenibacillus thalictri</name>
    <dbReference type="NCBI Taxonomy" id="2527873"/>
    <lineage>
        <taxon>Bacteria</taxon>
        <taxon>Bacillati</taxon>
        <taxon>Bacillota</taxon>
        <taxon>Bacilli</taxon>
        <taxon>Bacillales</taxon>
        <taxon>Paenibacillaceae</taxon>
        <taxon>Paenibacillus</taxon>
    </lineage>
</organism>
<comment type="similarity">
    <text evidence="1">Belongs to the NAD(P)-dependent epimerase/dehydratase family.</text>
</comment>
<feature type="domain" description="NAD-dependent epimerase/dehydratase" evidence="4">
    <location>
        <begin position="4"/>
        <end position="178"/>
    </location>
</feature>
<dbReference type="RefSeq" id="WP_131016060.1">
    <property type="nucleotide sequence ID" value="NZ_SIRE01000018.1"/>
</dbReference>
<evidence type="ECO:0000313" key="5">
    <source>
        <dbReference type="EMBL" id="TBL75164.1"/>
    </source>
</evidence>
<evidence type="ECO:0000256" key="1">
    <source>
        <dbReference type="ARBA" id="ARBA00007637"/>
    </source>
</evidence>
<evidence type="ECO:0000259" key="4">
    <source>
        <dbReference type="Pfam" id="PF01370"/>
    </source>
</evidence>
<dbReference type="EMBL" id="SIRE01000018">
    <property type="protein sequence ID" value="TBL75164.1"/>
    <property type="molecule type" value="Genomic_DNA"/>
</dbReference>
<dbReference type="Gene3D" id="3.40.50.720">
    <property type="entry name" value="NAD(P)-binding Rossmann-like Domain"/>
    <property type="match status" value="1"/>
</dbReference>
<dbReference type="InterPro" id="IPR036291">
    <property type="entry name" value="NAD(P)-bd_dom_sf"/>
</dbReference>
<evidence type="ECO:0000256" key="2">
    <source>
        <dbReference type="ARBA" id="ARBA00023002"/>
    </source>
</evidence>
<dbReference type="Proteomes" id="UP000293142">
    <property type="component" value="Unassembled WGS sequence"/>
</dbReference>
<dbReference type="CDD" id="cd08946">
    <property type="entry name" value="SDR_e"/>
    <property type="match status" value="1"/>
</dbReference>
<dbReference type="AlphaFoldDB" id="A0A4Q9DK97"/>
<gene>
    <name evidence="5" type="ORF">EYB31_24485</name>
</gene>
<keyword evidence="2" id="KW-0560">Oxidoreductase</keyword>
<dbReference type="GO" id="GO:0016491">
    <property type="term" value="F:oxidoreductase activity"/>
    <property type="evidence" value="ECO:0007669"/>
    <property type="project" value="UniProtKB-KW"/>
</dbReference>
<protein>
    <submittedName>
        <fullName evidence="5">NAD(P)-dependent oxidoreductase</fullName>
    </submittedName>
</protein>
<dbReference type="SUPFAM" id="SSF51735">
    <property type="entry name" value="NAD(P)-binding Rossmann-fold domains"/>
    <property type="match status" value="1"/>
</dbReference>
<comment type="caution">
    <text evidence="5">The sequence shown here is derived from an EMBL/GenBank/DDBJ whole genome shotgun (WGS) entry which is preliminary data.</text>
</comment>
<dbReference type="InterPro" id="IPR001509">
    <property type="entry name" value="Epimerase_deHydtase"/>
</dbReference>
<dbReference type="PANTHER" id="PTHR43103:SF5">
    <property type="entry name" value="4-EPIMERASE, PUTATIVE (AFU_ORTHOLOGUE AFUA_7G00360)-RELATED"/>
    <property type="match status" value="1"/>
</dbReference>
<evidence type="ECO:0000313" key="6">
    <source>
        <dbReference type="Proteomes" id="UP000293142"/>
    </source>
</evidence>
<sequence>MRKILITGAAGMVGKCIYLGLQDDPDYEVIGTDIQPDPSLGIEMMDVTDFESCLHWMKGVDTVIHMAYRMNHPSLADAFQVNYLGTHHIYEAAKECGVGRVIFGSSNHTVGRYLTDETVDADSLYRPSNLYGLSKCHGELMGRLYSDKCGISSINVRIGTFFGVPPKSERHLKTWISRRDLVQLMKCCVEADAQLKFLTLFGISNNRDKYWDIAYLKELIGYNPQDDGAAYEGDIDPDQANPDELVYQGGIGAHRPAVY</sequence>
<keyword evidence="3" id="KW-0520">NAD</keyword>
<reference evidence="5 6" key="1">
    <citation type="submission" date="2019-02" db="EMBL/GenBank/DDBJ databases">
        <title>Paenibacillus sp. nov., isolated from surface-sterilized tissue of Thalictrum simplex L.</title>
        <authorList>
            <person name="Tuo L."/>
        </authorList>
    </citation>
    <scope>NUCLEOTIDE SEQUENCE [LARGE SCALE GENOMIC DNA]</scope>
    <source>
        <strain evidence="5 6">N2SHLJ1</strain>
    </source>
</reference>
<name>A0A4Q9DK97_9BACL</name>